<reference evidence="1 2" key="1">
    <citation type="submission" date="2020-08" db="EMBL/GenBank/DDBJ databases">
        <title>A Genomic Blueprint of the Chicken Gut Microbiome.</title>
        <authorList>
            <person name="Gilroy R."/>
            <person name="Ravi A."/>
            <person name="Getino M."/>
            <person name="Pursley I."/>
            <person name="Horton D.L."/>
            <person name="Alikhan N.-F."/>
            <person name="Baker D."/>
            <person name="Gharbi K."/>
            <person name="Hall N."/>
            <person name="Watson M."/>
            <person name="Adriaenssens E.M."/>
            <person name="Foster-Nyarko E."/>
            <person name="Jarju S."/>
            <person name="Secka A."/>
            <person name="Antonio M."/>
            <person name="Oren A."/>
            <person name="Chaudhuri R."/>
            <person name="La Ragione R.M."/>
            <person name="Hildebrand F."/>
            <person name="Pallen M.J."/>
        </authorList>
    </citation>
    <scope>NUCLEOTIDE SEQUENCE [LARGE SCALE GENOMIC DNA]</scope>
    <source>
        <strain evidence="1 2">Sa3CUN2</strain>
    </source>
</reference>
<organism evidence="1 2">
    <name type="scientific">Limosilactobacillus avistercoris</name>
    <dbReference type="NCBI Taxonomy" id="2762243"/>
    <lineage>
        <taxon>Bacteria</taxon>
        <taxon>Bacillati</taxon>
        <taxon>Bacillota</taxon>
        <taxon>Bacilli</taxon>
        <taxon>Lactobacillales</taxon>
        <taxon>Lactobacillaceae</taxon>
        <taxon>Limosilactobacillus</taxon>
    </lineage>
</organism>
<dbReference type="Proteomes" id="UP000616837">
    <property type="component" value="Unassembled WGS sequence"/>
</dbReference>
<evidence type="ECO:0000313" key="2">
    <source>
        <dbReference type="Proteomes" id="UP000616837"/>
    </source>
</evidence>
<keyword evidence="2" id="KW-1185">Reference proteome</keyword>
<sequence>MNKEQWIFKKHNNDTVEVVSTTEFQRNLKDQLTLQYAIESLSLPTDPNVELVKKIHQQLPITNWAWTLTKQREYKEALKKERQRIAQQSFNYKQPDDGPSL</sequence>
<dbReference type="RefSeq" id="WP_086132674.1">
    <property type="nucleotide sequence ID" value="NZ_JACSQW010000023.1"/>
</dbReference>
<dbReference type="EMBL" id="JACSQW010000023">
    <property type="protein sequence ID" value="MBD7895586.1"/>
    <property type="molecule type" value="Genomic_DNA"/>
</dbReference>
<protein>
    <submittedName>
        <fullName evidence="1">Uncharacterized protein</fullName>
    </submittedName>
</protein>
<comment type="caution">
    <text evidence="1">The sequence shown here is derived from an EMBL/GenBank/DDBJ whole genome shotgun (WGS) entry which is preliminary data.</text>
</comment>
<name>A0ABR8PE74_9LACO</name>
<gene>
    <name evidence="1" type="ORF">H9564_07770</name>
</gene>
<accession>A0ABR8PE74</accession>
<proteinExistence type="predicted"/>
<evidence type="ECO:0000313" key="1">
    <source>
        <dbReference type="EMBL" id="MBD7895586.1"/>
    </source>
</evidence>